<dbReference type="Proteomes" id="UP000657918">
    <property type="component" value="Chromosome 4"/>
</dbReference>
<gene>
    <name evidence="1" type="ORF">SADUNF_Sadunf04G0126700</name>
</gene>
<keyword evidence="2" id="KW-1185">Reference proteome</keyword>
<name>A0A835KES5_9ROSI</name>
<evidence type="ECO:0000313" key="2">
    <source>
        <dbReference type="Proteomes" id="UP000657918"/>
    </source>
</evidence>
<evidence type="ECO:0000313" key="1">
    <source>
        <dbReference type="EMBL" id="KAF9684521.1"/>
    </source>
</evidence>
<dbReference type="EMBL" id="JADGMS010000004">
    <property type="protein sequence ID" value="KAF9684521.1"/>
    <property type="molecule type" value="Genomic_DNA"/>
</dbReference>
<accession>A0A835KES5</accession>
<protein>
    <submittedName>
        <fullName evidence="1">Uncharacterized protein</fullName>
    </submittedName>
</protein>
<reference evidence="1 2" key="1">
    <citation type="submission" date="2020-10" db="EMBL/GenBank/DDBJ databases">
        <title>Plant Genome Project.</title>
        <authorList>
            <person name="Zhang R.-G."/>
        </authorList>
    </citation>
    <scope>NUCLEOTIDE SEQUENCE [LARGE SCALE GENOMIC DNA]</scope>
    <source>
        <strain evidence="1">FAFU-HL-1</strain>
        <tissue evidence="1">Leaf</tissue>
    </source>
</reference>
<dbReference type="AlphaFoldDB" id="A0A835KES5"/>
<sequence>MKNTPAWIAFMGPLCDLQTGRITHGLDSRLRAAWLFQTVERKALSMDEQTSESRCSCSLRRFVR</sequence>
<comment type="caution">
    <text evidence="1">The sequence shown here is derived from an EMBL/GenBank/DDBJ whole genome shotgun (WGS) entry which is preliminary data.</text>
</comment>
<proteinExistence type="predicted"/>
<organism evidence="1 2">
    <name type="scientific">Salix dunnii</name>
    <dbReference type="NCBI Taxonomy" id="1413687"/>
    <lineage>
        <taxon>Eukaryota</taxon>
        <taxon>Viridiplantae</taxon>
        <taxon>Streptophyta</taxon>
        <taxon>Embryophyta</taxon>
        <taxon>Tracheophyta</taxon>
        <taxon>Spermatophyta</taxon>
        <taxon>Magnoliopsida</taxon>
        <taxon>eudicotyledons</taxon>
        <taxon>Gunneridae</taxon>
        <taxon>Pentapetalae</taxon>
        <taxon>rosids</taxon>
        <taxon>fabids</taxon>
        <taxon>Malpighiales</taxon>
        <taxon>Salicaceae</taxon>
        <taxon>Saliceae</taxon>
        <taxon>Salix</taxon>
    </lineage>
</organism>